<sequence length="48" mass="5643">MKLKKTNKSYFKAFSVSFYSSVFTVTLIFGESLQKSAVGRWSFTFHYF</sequence>
<evidence type="ECO:0000256" key="1">
    <source>
        <dbReference type="SAM" id="Phobius"/>
    </source>
</evidence>
<dbReference type="Proteomes" id="UP000055024">
    <property type="component" value="Unassembled WGS sequence"/>
</dbReference>
<feature type="transmembrane region" description="Helical" evidence="1">
    <location>
        <begin position="12"/>
        <end position="30"/>
    </location>
</feature>
<comment type="caution">
    <text evidence="2">The sequence shown here is derived from an EMBL/GenBank/DDBJ whole genome shotgun (WGS) entry which is preliminary data.</text>
</comment>
<dbReference type="AlphaFoldDB" id="A0A0V1FZI8"/>
<keyword evidence="1" id="KW-0812">Transmembrane</keyword>
<evidence type="ECO:0000313" key="2">
    <source>
        <dbReference type="EMBL" id="KRY91285.1"/>
    </source>
</evidence>
<name>A0A0V1FZI8_9BILA</name>
<keyword evidence="1" id="KW-0472">Membrane</keyword>
<gene>
    <name evidence="2" type="ORF">T11_5367</name>
</gene>
<reference evidence="2 3" key="1">
    <citation type="submission" date="2015-01" db="EMBL/GenBank/DDBJ databases">
        <title>Evolution of Trichinella species and genotypes.</title>
        <authorList>
            <person name="Korhonen P.K."/>
            <person name="Edoardo P."/>
            <person name="Giuseppe L.R."/>
            <person name="Gasser R.B."/>
        </authorList>
    </citation>
    <scope>NUCLEOTIDE SEQUENCE [LARGE SCALE GENOMIC DNA]</scope>
    <source>
        <strain evidence="2">ISS1029</strain>
    </source>
</reference>
<keyword evidence="3" id="KW-1185">Reference proteome</keyword>
<organism evidence="2 3">
    <name type="scientific">Trichinella zimbabwensis</name>
    <dbReference type="NCBI Taxonomy" id="268475"/>
    <lineage>
        <taxon>Eukaryota</taxon>
        <taxon>Metazoa</taxon>
        <taxon>Ecdysozoa</taxon>
        <taxon>Nematoda</taxon>
        <taxon>Enoplea</taxon>
        <taxon>Dorylaimia</taxon>
        <taxon>Trichinellida</taxon>
        <taxon>Trichinellidae</taxon>
        <taxon>Trichinella</taxon>
    </lineage>
</organism>
<proteinExistence type="predicted"/>
<accession>A0A0V1FZI8</accession>
<dbReference type="EMBL" id="JYDP01006048">
    <property type="protein sequence ID" value="KRY91285.1"/>
    <property type="molecule type" value="Genomic_DNA"/>
</dbReference>
<keyword evidence="1" id="KW-1133">Transmembrane helix</keyword>
<protein>
    <submittedName>
        <fullName evidence="2">Uncharacterized protein</fullName>
    </submittedName>
</protein>
<evidence type="ECO:0000313" key="3">
    <source>
        <dbReference type="Proteomes" id="UP000055024"/>
    </source>
</evidence>